<dbReference type="Proteomes" id="UP000565441">
    <property type="component" value="Unassembled WGS sequence"/>
</dbReference>
<dbReference type="GO" id="GO:0005975">
    <property type="term" value="P:carbohydrate metabolic process"/>
    <property type="evidence" value="ECO:0007669"/>
    <property type="project" value="InterPro"/>
</dbReference>
<comment type="caution">
    <text evidence="2">The sequence shown here is derived from an EMBL/GenBank/DDBJ whole genome shotgun (WGS) entry which is preliminary data.</text>
</comment>
<sequence length="402" mass="43396">MKPINTSVARPTCPLFSLPDATMVPWISGLLLASRALAPAQPGLSNTTVANVRARLIESARASWELGAAAEALTELSWPALSVFEPSAFPPPAYLNASLNASDVLDIAVKTVSRKPAGSLPLIAGQGSAADPASVGVAVLLANWTRPDPSATVFAKAASGQLEHLLHRVPRSAQGAISHRQDEVQLWADYVYMVPPFIAYFGALQGGYGGRALLQVAYNQCRLYRDALRDSSGLWRHITLGKWQDDSHWGTGNAWAAAGMLRVLQSLNHSSDARMFTEQQANLTEWIQEITTTAWSYQKRDGGLFNVIDAPESFTDTSSTALLASVTYRMATFTNDTTLIPAADKALAFIKRNIDNQGWLEGTVDPYTFHTPNSPGSHSPEGQAFVLLLHAAHSAWMKSLSN</sequence>
<keyword evidence="1" id="KW-0378">Hydrolase</keyword>
<gene>
    <name evidence="2" type="ORF">D9615_000103</name>
</gene>
<dbReference type="AlphaFoldDB" id="A0A8H5MBH2"/>
<evidence type="ECO:0000256" key="1">
    <source>
        <dbReference type="ARBA" id="ARBA00022801"/>
    </source>
</evidence>
<keyword evidence="3" id="KW-1185">Reference proteome</keyword>
<reference evidence="2 3" key="1">
    <citation type="journal article" date="2020" name="ISME J.">
        <title>Uncovering the hidden diversity of litter-decomposition mechanisms in mushroom-forming fungi.</title>
        <authorList>
            <person name="Floudas D."/>
            <person name="Bentzer J."/>
            <person name="Ahren D."/>
            <person name="Johansson T."/>
            <person name="Persson P."/>
            <person name="Tunlid A."/>
        </authorList>
    </citation>
    <scope>NUCLEOTIDE SEQUENCE [LARGE SCALE GENOMIC DNA]</scope>
    <source>
        <strain evidence="2 3">CBS 661.87</strain>
    </source>
</reference>
<dbReference type="PANTHER" id="PTHR41814:SF1">
    <property type="entry name" value="CELLULASE"/>
    <property type="match status" value="1"/>
</dbReference>
<proteinExistence type="predicted"/>
<dbReference type="Gene3D" id="1.50.10.10">
    <property type="match status" value="1"/>
</dbReference>
<dbReference type="SUPFAM" id="SSF48208">
    <property type="entry name" value="Six-hairpin glycosidases"/>
    <property type="match status" value="1"/>
</dbReference>
<dbReference type="GO" id="GO:0016787">
    <property type="term" value="F:hydrolase activity"/>
    <property type="evidence" value="ECO:0007669"/>
    <property type="project" value="UniProtKB-KW"/>
</dbReference>
<dbReference type="InterPro" id="IPR012341">
    <property type="entry name" value="6hp_glycosidase-like_sf"/>
</dbReference>
<name>A0A8H5MBH2_9AGAR</name>
<dbReference type="InterPro" id="IPR008928">
    <property type="entry name" value="6-hairpin_glycosidase_sf"/>
</dbReference>
<protein>
    <recommendedName>
        <fullName evidence="4">Six-hairpin glycosidase-like protein</fullName>
    </recommendedName>
</protein>
<evidence type="ECO:0000313" key="3">
    <source>
        <dbReference type="Proteomes" id="UP000565441"/>
    </source>
</evidence>
<dbReference type="PANTHER" id="PTHR41814">
    <property type="entry name" value="EXPRESSED PROTEIN"/>
    <property type="match status" value="1"/>
</dbReference>
<dbReference type="InterPro" id="IPR010905">
    <property type="entry name" value="Glyco_hydro_88"/>
</dbReference>
<evidence type="ECO:0008006" key="4">
    <source>
        <dbReference type="Google" id="ProtNLM"/>
    </source>
</evidence>
<accession>A0A8H5MBH2</accession>
<dbReference type="EMBL" id="JAACJP010000001">
    <property type="protein sequence ID" value="KAF5387893.1"/>
    <property type="molecule type" value="Genomic_DNA"/>
</dbReference>
<evidence type="ECO:0000313" key="2">
    <source>
        <dbReference type="EMBL" id="KAF5387893.1"/>
    </source>
</evidence>
<dbReference type="OrthoDB" id="4138492at2759"/>
<dbReference type="Pfam" id="PF07470">
    <property type="entry name" value="Glyco_hydro_88"/>
    <property type="match status" value="1"/>
</dbReference>
<organism evidence="2 3">
    <name type="scientific">Tricholomella constricta</name>
    <dbReference type="NCBI Taxonomy" id="117010"/>
    <lineage>
        <taxon>Eukaryota</taxon>
        <taxon>Fungi</taxon>
        <taxon>Dikarya</taxon>
        <taxon>Basidiomycota</taxon>
        <taxon>Agaricomycotina</taxon>
        <taxon>Agaricomycetes</taxon>
        <taxon>Agaricomycetidae</taxon>
        <taxon>Agaricales</taxon>
        <taxon>Tricholomatineae</taxon>
        <taxon>Lyophyllaceae</taxon>
        <taxon>Tricholomella</taxon>
    </lineage>
</organism>